<accession>B0CFM8</accession>
<dbReference type="Proteomes" id="UP000000268">
    <property type="component" value="Chromosome"/>
</dbReference>
<organism evidence="1 2">
    <name type="scientific">Acaryochloris marina (strain MBIC 11017)</name>
    <dbReference type="NCBI Taxonomy" id="329726"/>
    <lineage>
        <taxon>Bacteria</taxon>
        <taxon>Bacillati</taxon>
        <taxon>Cyanobacteriota</taxon>
        <taxon>Cyanophyceae</taxon>
        <taxon>Acaryochloridales</taxon>
        <taxon>Acaryochloridaceae</taxon>
        <taxon>Acaryochloris</taxon>
    </lineage>
</organism>
<gene>
    <name evidence="1" type="ordered locus">AM1_2032</name>
</gene>
<dbReference type="KEGG" id="amr:AM1_2032"/>
<dbReference type="RefSeq" id="WP_012162539.1">
    <property type="nucleotide sequence ID" value="NC_009925.1"/>
</dbReference>
<evidence type="ECO:0008006" key="3">
    <source>
        <dbReference type="Google" id="ProtNLM"/>
    </source>
</evidence>
<dbReference type="OrthoDB" id="529867at2"/>
<evidence type="ECO:0000313" key="2">
    <source>
        <dbReference type="Proteomes" id="UP000000268"/>
    </source>
</evidence>
<dbReference type="eggNOG" id="ENOG50333AM">
    <property type="taxonomic scope" value="Bacteria"/>
</dbReference>
<reference evidence="1 2" key="1">
    <citation type="journal article" date="2008" name="Proc. Natl. Acad. Sci. U.S.A.">
        <title>Niche adaptation and genome expansion in the chlorophyll d-producing cyanobacterium Acaryochloris marina.</title>
        <authorList>
            <person name="Swingley W.D."/>
            <person name="Chen M."/>
            <person name="Cheung P.C."/>
            <person name="Conrad A.L."/>
            <person name="Dejesa L.C."/>
            <person name="Hao J."/>
            <person name="Honchak B.M."/>
            <person name="Karbach L.E."/>
            <person name="Kurdoglu A."/>
            <person name="Lahiri S."/>
            <person name="Mastrian S.D."/>
            <person name="Miyashita H."/>
            <person name="Page L."/>
            <person name="Ramakrishna P."/>
            <person name="Satoh S."/>
            <person name="Sattley W.M."/>
            <person name="Shimada Y."/>
            <person name="Taylor H.L."/>
            <person name="Tomo T."/>
            <person name="Tsuchiya T."/>
            <person name="Wang Z.T."/>
            <person name="Raymond J."/>
            <person name="Mimuro M."/>
            <person name="Blankenship R.E."/>
            <person name="Touchman J.W."/>
        </authorList>
    </citation>
    <scope>NUCLEOTIDE SEQUENCE [LARGE SCALE GENOMIC DNA]</scope>
    <source>
        <strain evidence="2">MBIC 11017</strain>
    </source>
</reference>
<sequence>MATLQYLNLQSTQTLRQGIYEFHQAEVIENDASDTVAPELLADIDMHDAIHVLFGCPTHLDGEILAHVWTALGTTVSLQAMHRVNRHQDHRSVLAEIGHWHLLKTWLKSIPQILMTVLRAFRMKRRWPAENYAAYLDQRLCDLRHEFKIHIPPQSSHDGRAGAALRTVHSS</sequence>
<proteinExistence type="predicted"/>
<dbReference type="AlphaFoldDB" id="B0CFM8"/>
<name>B0CFM8_ACAM1</name>
<protein>
    <recommendedName>
        <fullName evidence="3">Coenzyme Q (Ubiquinone) biosynthesis protein Coq4</fullName>
    </recommendedName>
</protein>
<dbReference type="STRING" id="329726.AM1_2032"/>
<keyword evidence="2" id="KW-1185">Reference proteome</keyword>
<dbReference type="HOGENOM" id="CLU_1764741_0_0_3"/>
<evidence type="ECO:0000313" key="1">
    <source>
        <dbReference type="EMBL" id="ABW27047.1"/>
    </source>
</evidence>
<dbReference type="EMBL" id="CP000828">
    <property type="protein sequence ID" value="ABW27047.1"/>
    <property type="molecule type" value="Genomic_DNA"/>
</dbReference>